<accession>A0AAD7E878</accession>
<dbReference type="InterPro" id="IPR056884">
    <property type="entry name" value="NPHP3-like_N"/>
</dbReference>
<evidence type="ECO:0000259" key="2">
    <source>
        <dbReference type="Pfam" id="PF24883"/>
    </source>
</evidence>
<evidence type="ECO:0000256" key="1">
    <source>
        <dbReference type="ARBA" id="ARBA00022737"/>
    </source>
</evidence>
<dbReference type="AlphaFoldDB" id="A0AAD7E878"/>
<dbReference type="Gene3D" id="3.40.50.300">
    <property type="entry name" value="P-loop containing nucleotide triphosphate hydrolases"/>
    <property type="match status" value="1"/>
</dbReference>
<organism evidence="3 4">
    <name type="scientific">Mycena albidolilacea</name>
    <dbReference type="NCBI Taxonomy" id="1033008"/>
    <lineage>
        <taxon>Eukaryota</taxon>
        <taxon>Fungi</taxon>
        <taxon>Dikarya</taxon>
        <taxon>Basidiomycota</taxon>
        <taxon>Agaricomycotina</taxon>
        <taxon>Agaricomycetes</taxon>
        <taxon>Agaricomycetidae</taxon>
        <taxon>Agaricales</taxon>
        <taxon>Marasmiineae</taxon>
        <taxon>Mycenaceae</taxon>
        <taxon>Mycena</taxon>
    </lineage>
</organism>
<dbReference type="Pfam" id="PF24883">
    <property type="entry name" value="NPHP3_N"/>
    <property type="match status" value="1"/>
</dbReference>
<feature type="domain" description="Nephrocystin 3-like N-terminal" evidence="2">
    <location>
        <begin position="101"/>
        <end position="268"/>
    </location>
</feature>
<dbReference type="PANTHER" id="PTHR10039">
    <property type="entry name" value="AMELOGENIN"/>
    <property type="match status" value="1"/>
</dbReference>
<reference evidence="3" key="1">
    <citation type="submission" date="2023-03" db="EMBL/GenBank/DDBJ databases">
        <title>Massive genome expansion in bonnet fungi (Mycena s.s.) driven by repeated elements and novel gene families across ecological guilds.</title>
        <authorList>
            <consortium name="Lawrence Berkeley National Laboratory"/>
            <person name="Harder C.B."/>
            <person name="Miyauchi S."/>
            <person name="Viragh M."/>
            <person name="Kuo A."/>
            <person name="Thoen E."/>
            <person name="Andreopoulos B."/>
            <person name="Lu D."/>
            <person name="Skrede I."/>
            <person name="Drula E."/>
            <person name="Henrissat B."/>
            <person name="Morin E."/>
            <person name="Kohler A."/>
            <person name="Barry K."/>
            <person name="LaButti K."/>
            <person name="Morin E."/>
            <person name="Salamov A."/>
            <person name="Lipzen A."/>
            <person name="Mereny Z."/>
            <person name="Hegedus B."/>
            <person name="Baldrian P."/>
            <person name="Stursova M."/>
            <person name="Weitz H."/>
            <person name="Taylor A."/>
            <person name="Grigoriev I.V."/>
            <person name="Nagy L.G."/>
            <person name="Martin F."/>
            <person name="Kauserud H."/>
        </authorList>
    </citation>
    <scope>NUCLEOTIDE SEQUENCE</scope>
    <source>
        <strain evidence="3">CBHHK002</strain>
    </source>
</reference>
<protein>
    <recommendedName>
        <fullName evidence="2">Nephrocystin 3-like N-terminal domain-containing protein</fullName>
    </recommendedName>
</protein>
<evidence type="ECO:0000313" key="3">
    <source>
        <dbReference type="EMBL" id="KAJ7301632.1"/>
    </source>
</evidence>
<dbReference type="InterPro" id="IPR027417">
    <property type="entry name" value="P-loop_NTPase"/>
</dbReference>
<keyword evidence="4" id="KW-1185">Reference proteome</keyword>
<comment type="caution">
    <text evidence="3">The sequence shown here is derived from an EMBL/GenBank/DDBJ whole genome shotgun (WGS) entry which is preliminary data.</text>
</comment>
<sequence>MLRRAVDSQTVNNYIYGGVGGNGGGGGVQGGGGGVGEGPTMNYDINAVENFTMVNHIRCDGEIGLQILRHAAAGDAFHDSVERYPQPRCHLEMRTQILDSLWNWSSKTDPGSTVLWLHGPAGAGKSAIAQSFCQNLEAGNRLGASFFFKRGHSSRGTAKKLFPTISYQLALLKNPSDLRQVISQTVEDNPSILERSLSFQLQKLIVDPYKQTFIVNLCQRTLPKHPIVIVIDGLDECDSQTIQQEILRSIGNAICDAYLPLRFFIASRPEPHIRDIFAGHCLDRRYHPLNIHQSFEDVHKYLVHEFMRIHAEHHETMATVPHPWPMAEVIQKLVNKSSG</sequence>
<dbReference type="Proteomes" id="UP001218218">
    <property type="component" value="Unassembled WGS sequence"/>
</dbReference>
<keyword evidence="1" id="KW-0677">Repeat</keyword>
<dbReference type="SUPFAM" id="SSF52540">
    <property type="entry name" value="P-loop containing nucleoside triphosphate hydrolases"/>
    <property type="match status" value="1"/>
</dbReference>
<dbReference type="PANTHER" id="PTHR10039:SF14">
    <property type="entry name" value="NACHT DOMAIN-CONTAINING PROTEIN"/>
    <property type="match status" value="1"/>
</dbReference>
<name>A0AAD7E878_9AGAR</name>
<gene>
    <name evidence="3" type="ORF">DFH08DRAFT_101564</name>
</gene>
<proteinExistence type="predicted"/>
<evidence type="ECO:0000313" key="4">
    <source>
        <dbReference type="Proteomes" id="UP001218218"/>
    </source>
</evidence>
<dbReference type="EMBL" id="JARIHO010000130">
    <property type="protein sequence ID" value="KAJ7301632.1"/>
    <property type="molecule type" value="Genomic_DNA"/>
</dbReference>